<dbReference type="PANTHER" id="PTHR46405:SF4">
    <property type="entry name" value="E3 UBIQUITIN-PROTEIN LIGASE RF298-RELATED"/>
    <property type="match status" value="1"/>
</dbReference>
<dbReference type="OrthoDB" id="774873at2759"/>
<name>A0A6A3AGN5_HIBSY</name>
<evidence type="ECO:0008006" key="4">
    <source>
        <dbReference type="Google" id="ProtNLM"/>
    </source>
</evidence>
<evidence type="ECO:0000256" key="1">
    <source>
        <dbReference type="SAM" id="Coils"/>
    </source>
</evidence>
<dbReference type="InterPro" id="IPR013083">
    <property type="entry name" value="Znf_RING/FYVE/PHD"/>
</dbReference>
<keyword evidence="3" id="KW-1185">Reference proteome</keyword>
<dbReference type="PANTHER" id="PTHR46405">
    <property type="entry name" value="OS05G0141500 PROTEIN"/>
    <property type="match status" value="1"/>
</dbReference>
<dbReference type="EMBL" id="VEPZ02000997">
    <property type="protein sequence ID" value="KAE8703734.1"/>
    <property type="molecule type" value="Genomic_DNA"/>
</dbReference>
<evidence type="ECO:0000313" key="3">
    <source>
        <dbReference type="Proteomes" id="UP000436088"/>
    </source>
</evidence>
<dbReference type="AlphaFoldDB" id="A0A6A3AGN5"/>
<gene>
    <name evidence="2" type="ORF">F3Y22_tig00110465pilonHSYRG00029</name>
</gene>
<dbReference type="InterPro" id="IPR046934">
    <property type="entry name" value="PIR2-like"/>
</dbReference>
<dbReference type="Gene3D" id="3.30.40.10">
    <property type="entry name" value="Zinc/RING finger domain, C3HC4 (zinc finger)"/>
    <property type="match status" value="1"/>
</dbReference>
<comment type="caution">
    <text evidence="2">The sequence shown here is derived from an EMBL/GenBank/DDBJ whole genome shotgun (WGS) entry which is preliminary data.</text>
</comment>
<feature type="coiled-coil region" evidence="1">
    <location>
        <begin position="1"/>
        <end position="28"/>
    </location>
</feature>
<keyword evidence="1" id="KW-0175">Coiled coil</keyword>
<dbReference type="Pfam" id="PF13920">
    <property type="entry name" value="zf-C3HC4_3"/>
    <property type="match status" value="1"/>
</dbReference>
<evidence type="ECO:0000313" key="2">
    <source>
        <dbReference type="EMBL" id="KAE8703734.1"/>
    </source>
</evidence>
<organism evidence="2 3">
    <name type="scientific">Hibiscus syriacus</name>
    <name type="common">Rose of Sharon</name>
    <dbReference type="NCBI Taxonomy" id="106335"/>
    <lineage>
        <taxon>Eukaryota</taxon>
        <taxon>Viridiplantae</taxon>
        <taxon>Streptophyta</taxon>
        <taxon>Embryophyta</taxon>
        <taxon>Tracheophyta</taxon>
        <taxon>Spermatophyta</taxon>
        <taxon>Magnoliopsida</taxon>
        <taxon>eudicotyledons</taxon>
        <taxon>Gunneridae</taxon>
        <taxon>Pentapetalae</taxon>
        <taxon>rosids</taxon>
        <taxon>malvids</taxon>
        <taxon>Malvales</taxon>
        <taxon>Malvaceae</taxon>
        <taxon>Malvoideae</taxon>
        <taxon>Hibiscus</taxon>
    </lineage>
</organism>
<sequence>MQKYGEEIKTLETKLSELETRLDSSKIAALRGGIGGNGQSSSVNEVNHVPSFSKMVVDIKDYSGRRSLKHERECLSEEKIVVFLPCSHQVLCVKCNELHKKQQMKDCPACRSLIDCRICARFAKPRAMAL</sequence>
<protein>
    <recommendedName>
        <fullName evidence="4">RING-type domain-containing protein</fullName>
    </recommendedName>
</protein>
<dbReference type="Proteomes" id="UP000436088">
    <property type="component" value="Unassembled WGS sequence"/>
</dbReference>
<accession>A0A6A3AGN5</accession>
<reference evidence="2" key="1">
    <citation type="submission" date="2019-09" db="EMBL/GenBank/DDBJ databases">
        <title>Draft genome information of white flower Hibiscus syriacus.</title>
        <authorList>
            <person name="Kim Y.-M."/>
        </authorList>
    </citation>
    <scope>NUCLEOTIDE SEQUENCE [LARGE SCALE GENOMIC DNA]</scope>
    <source>
        <strain evidence="2">YM2019G1</strain>
    </source>
</reference>
<proteinExistence type="predicted"/>